<dbReference type="EMBL" id="KB293746">
    <property type="protein sequence ID" value="ELU15550.1"/>
    <property type="molecule type" value="Genomic_DNA"/>
</dbReference>
<keyword evidence="3" id="KW-0067">ATP-binding</keyword>
<evidence type="ECO:0000256" key="3">
    <source>
        <dbReference type="ARBA" id="ARBA00022840"/>
    </source>
</evidence>
<evidence type="ECO:0000313" key="7">
    <source>
        <dbReference type="Proteomes" id="UP000014760"/>
    </source>
</evidence>
<name>R7VIK7_CAPTE</name>
<sequence length="368" mass="42933">MINWEPPLIENRIDCSTDEPSVILIPCTINKMGHHAANNKLKWYYDKRVSIDKHEKKKMDDIYISLKEDIKKNLALPFAIDKLIDRGSNPEELKVIKQDEYDLLVKLNVPGSYWTMQEHEEDSRYMCIKARGKDPDVPEILIRNGKLSAAHVRSNFHASVQKYVNAYTRRSNLKLALSTHGPATTLHVKDDYENKLFDVDLVPLVKLGKHWLIGKPHENARNKPDVPEGCLWRRSFTHLESHRLKCIPREDRKILKIVKTICHYNDKQMGMLSTYVYKTAFLRWFYDDSNSLPGLHFKKLPMWSKLVSYLAYIDGTLRTGKLYPYFDEKNLDNLLHGQKQTALSNLANYCRKMVNNVEFLESQLNVES</sequence>
<proteinExistence type="inferred from homology"/>
<dbReference type="SMART" id="SM01265">
    <property type="entry name" value="Mab-21"/>
    <property type="match status" value="1"/>
</dbReference>
<reference evidence="7" key="1">
    <citation type="submission" date="2012-12" db="EMBL/GenBank/DDBJ databases">
        <authorList>
            <person name="Hellsten U."/>
            <person name="Grimwood J."/>
            <person name="Chapman J.A."/>
            <person name="Shapiro H."/>
            <person name="Aerts A."/>
            <person name="Otillar R.P."/>
            <person name="Terry A.Y."/>
            <person name="Boore J.L."/>
            <person name="Simakov O."/>
            <person name="Marletaz F."/>
            <person name="Cho S.-J."/>
            <person name="Edsinger-Gonzales E."/>
            <person name="Havlak P."/>
            <person name="Kuo D.-H."/>
            <person name="Larsson T."/>
            <person name="Lv J."/>
            <person name="Arendt D."/>
            <person name="Savage R."/>
            <person name="Osoegawa K."/>
            <person name="de Jong P."/>
            <person name="Lindberg D.R."/>
            <person name="Seaver E.C."/>
            <person name="Weisblat D.A."/>
            <person name="Putnam N.H."/>
            <person name="Grigoriev I.V."/>
            <person name="Rokhsar D.S."/>
        </authorList>
    </citation>
    <scope>NUCLEOTIDE SEQUENCE</scope>
    <source>
        <strain evidence="7">I ESC-2004</strain>
    </source>
</reference>
<keyword evidence="7" id="KW-1185">Reference proteome</keyword>
<dbReference type="AlphaFoldDB" id="R7VIK7"/>
<protein>
    <recommendedName>
        <fullName evidence="4">Mab-21-like nucleotidyltransferase domain-containing protein</fullName>
    </recommendedName>
</protein>
<dbReference type="InterPro" id="IPR046903">
    <property type="entry name" value="Mab-21-like_nuc_Trfase"/>
</dbReference>
<organism evidence="5">
    <name type="scientific">Capitella teleta</name>
    <name type="common">Polychaete worm</name>
    <dbReference type="NCBI Taxonomy" id="283909"/>
    <lineage>
        <taxon>Eukaryota</taxon>
        <taxon>Metazoa</taxon>
        <taxon>Spiralia</taxon>
        <taxon>Lophotrochozoa</taxon>
        <taxon>Annelida</taxon>
        <taxon>Polychaeta</taxon>
        <taxon>Sedentaria</taxon>
        <taxon>Scolecida</taxon>
        <taxon>Capitellidae</taxon>
        <taxon>Capitella</taxon>
    </lineage>
</organism>
<dbReference type="PANTHER" id="PTHR10656:SF42">
    <property type="entry name" value="CYCLIC GMP-AMP SYNTHASE-LIKE PROTEIN-RELATED"/>
    <property type="match status" value="1"/>
</dbReference>
<dbReference type="OrthoDB" id="5964386at2759"/>
<reference evidence="6" key="3">
    <citation type="submission" date="2015-06" db="UniProtKB">
        <authorList>
            <consortium name="EnsemblMetazoa"/>
        </authorList>
    </citation>
    <scope>IDENTIFICATION</scope>
</reference>
<evidence type="ECO:0000313" key="5">
    <source>
        <dbReference type="EMBL" id="ELU15550.1"/>
    </source>
</evidence>
<evidence type="ECO:0000256" key="2">
    <source>
        <dbReference type="ARBA" id="ARBA00022741"/>
    </source>
</evidence>
<evidence type="ECO:0000256" key="1">
    <source>
        <dbReference type="ARBA" id="ARBA00008307"/>
    </source>
</evidence>
<feature type="domain" description="Mab-21-like nucleotidyltransferase" evidence="4">
    <location>
        <begin position="91"/>
        <end position="217"/>
    </location>
</feature>
<dbReference type="Proteomes" id="UP000014760">
    <property type="component" value="Unassembled WGS sequence"/>
</dbReference>
<dbReference type="EMBL" id="AMQN01004528">
    <property type="status" value="NOT_ANNOTATED_CDS"/>
    <property type="molecule type" value="Genomic_DNA"/>
</dbReference>
<evidence type="ECO:0000313" key="6">
    <source>
        <dbReference type="EnsemblMetazoa" id="CapteP189415"/>
    </source>
</evidence>
<keyword evidence="2" id="KW-0547">Nucleotide-binding</keyword>
<dbReference type="GO" id="GO:0005524">
    <property type="term" value="F:ATP binding"/>
    <property type="evidence" value="ECO:0007669"/>
    <property type="project" value="UniProtKB-KW"/>
</dbReference>
<dbReference type="EnsemblMetazoa" id="CapteT189415">
    <property type="protein sequence ID" value="CapteP189415"/>
    <property type="gene ID" value="CapteG189415"/>
</dbReference>
<comment type="similarity">
    <text evidence="1">Belongs to the mab-21 family.</text>
</comment>
<dbReference type="PANTHER" id="PTHR10656">
    <property type="entry name" value="CELL FATE DETERMINING PROTEIN MAB21-RELATED"/>
    <property type="match status" value="1"/>
</dbReference>
<reference evidence="5 7" key="2">
    <citation type="journal article" date="2013" name="Nature">
        <title>Insights into bilaterian evolution from three spiralian genomes.</title>
        <authorList>
            <person name="Simakov O."/>
            <person name="Marletaz F."/>
            <person name="Cho S.J."/>
            <person name="Edsinger-Gonzales E."/>
            <person name="Havlak P."/>
            <person name="Hellsten U."/>
            <person name="Kuo D.H."/>
            <person name="Larsson T."/>
            <person name="Lv J."/>
            <person name="Arendt D."/>
            <person name="Savage R."/>
            <person name="Osoegawa K."/>
            <person name="de Jong P."/>
            <person name="Grimwood J."/>
            <person name="Chapman J.A."/>
            <person name="Shapiro H."/>
            <person name="Aerts A."/>
            <person name="Otillar R.P."/>
            <person name="Terry A.Y."/>
            <person name="Boore J.L."/>
            <person name="Grigoriev I.V."/>
            <person name="Lindberg D.R."/>
            <person name="Seaver E.C."/>
            <person name="Weisblat D.A."/>
            <person name="Putnam N.H."/>
            <person name="Rokhsar D.S."/>
        </authorList>
    </citation>
    <scope>NUCLEOTIDE SEQUENCE</scope>
    <source>
        <strain evidence="5 7">I ESC-2004</strain>
    </source>
</reference>
<dbReference type="HOGENOM" id="CLU_047308_1_0_1"/>
<dbReference type="InterPro" id="IPR024810">
    <property type="entry name" value="MAB21L/cGLR"/>
</dbReference>
<accession>R7VIK7</accession>
<dbReference type="Gene3D" id="3.30.460.90">
    <property type="match status" value="1"/>
</dbReference>
<dbReference type="Pfam" id="PF03281">
    <property type="entry name" value="Mab-21"/>
    <property type="match status" value="1"/>
</dbReference>
<dbReference type="Gene3D" id="1.10.1410.40">
    <property type="match status" value="1"/>
</dbReference>
<evidence type="ECO:0000259" key="4">
    <source>
        <dbReference type="Pfam" id="PF03281"/>
    </source>
</evidence>
<gene>
    <name evidence="5" type="ORF">CAPTEDRAFT_189415</name>
</gene>